<keyword evidence="7 11" id="KW-0482">Metalloprotease</keyword>
<dbReference type="GO" id="GO:0046872">
    <property type="term" value="F:metal ion binding"/>
    <property type="evidence" value="ECO:0007669"/>
    <property type="project" value="UniProtKB-KW"/>
</dbReference>
<keyword evidence="3" id="KW-0479">Metal-binding</keyword>
<feature type="chain" id="PRO_5042244961" evidence="9">
    <location>
        <begin position="19"/>
        <end position="290"/>
    </location>
</feature>
<reference evidence="11" key="1">
    <citation type="submission" date="2023-03" db="EMBL/GenBank/DDBJ databases">
        <title>Massive genome expansion in bonnet fungi (Mycena s.s.) driven by repeated elements and novel gene families across ecological guilds.</title>
        <authorList>
            <consortium name="Lawrence Berkeley National Laboratory"/>
            <person name="Harder C.B."/>
            <person name="Miyauchi S."/>
            <person name="Viragh M."/>
            <person name="Kuo A."/>
            <person name="Thoen E."/>
            <person name="Andreopoulos B."/>
            <person name="Lu D."/>
            <person name="Skrede I."/>
            <person name="Drula E."/>
            <person name="Henrissat B."/>
            <person name="Morin E."/>
            <person name="Kohler A."/>
            <person name="Barry K."/>
            <person name="LaButti K."/>
            <person name="Morin E."/>
            <person name="Salamov A."/>
            <person name="Lipzen A."/>
            <person name="Mereny Z."/>
            <person name="Hegedus B."/>
            <person name="Baldrian P."/>
            <person name="Stursova M."/>
            <person name="Weitz H."/>
            <person name="Taylor A."/>
            <person name="Grigoriev I.V."/>
            <person name="Nagy L.G."/>
            <person name="Martin F."/>
            <person name="Kauserud H."/>
        </authorList>
    </citation>
    <scope>NUCLEOTIDE SEQUENCE</scope>
    <source>
        <strain evidence="11">CBHHK188m</strain>
    </source>
</reference>
<evidence type="ECO:0000256" key="3">
    <source>
        <dbReference type="ARBA" id="ARBA00022723"/>
    </source>
</evidence>
<evidence type="ECO:0000313" key="11">
    <source>
        <dbReference type="EMBL" id="KAJ7742693.1"/>
    </source>
</evidence>
<dbReference type="GO" id="GO:0008237">
    <property type="term" value="F:metallopeptidase activity"/>
    <property type="evidence" value="ECO:0007669"/>
    <property type="project" value="UniProtKB-KW"/>
</dbReference>
<evidence type="ECO:0000256" key="4">
    <source>
        <dbReference type="ARBA" id="ARBA00022729"/>
    </source>
</evidence>
<evidence type="ECO:0000256" key="7">
    <source>
        <dbReference type="ARBA" id="ARBA00023049"/>
    </source>
</evidence>
<evidence type="ECO:0000259" key="10">
    <source>
        <dbReference type="Pfam" id="PF05572"/>
    </source>
</evidence>
<keyword evidence="5" id="KW-0378">Hydrolase</keyword>
<dbReference type="SUPFAM" id="SSF55486">
    <property type="entry name" value="Metalloproteases ('zincins'), catalytic domain"/>
    <property type="match status" value="1"/>
</dbReference>
<keyword evidence="2" id="KW-0645">Protease</keyword>
<gene>
    <name evidence="11" type="ORF">DFH07DRAFT_925489</name>
</gene>
<dbReference type="InterPro" id="IPR024079">
    <property type="entry name" value="MetalloPept_cat_dom_sf"/>
</dbReference>
<keyword evidence="6" id="KW-0862">Zinc</keyword>
<evidence type="ECO:0000256" key="2">
    <source>
        <dbReference type="ARBA" id="ARBA00022670"/>
    </source>
</evidence>
<dbReference type="InterPro" id="IPR008754">
    <property type="entry name" value="Peptidase_M43"/>
</dbReference>
<sequence>MLYSALSLLFSVGAAVFASPVESPFEIPGGGVRQLRCGTNLSDIAIRTAEQEFAILQDQPGVSAEADQAIPINVYCNVISKDSTQSGGNIPDSQIMSQIKALNAAFSPSYVFKPAGTARVTNPDWFDNVGPGTTQQTSMKNSLRKGGPRDLNIYFVGFTGNGLLGYATFPFSYKSNPKDDGVVLQYSTVPGGTMEHFNEGKTGVHEVGHWLGLYHTFQGGCSDPGDYVGDTPAEVSPASGCPTGRKTCPKVSGPDPVQNYMDYSYDSCMNQFTTGQMARAVAETKTYRPS</sequence>
<dbReference type="EMBL" id="JARJLG010000116">
    <property type="protein sequence ID" value="KAJ7742693.1"/>
    <property type="molecule type" value="Genomic_DNA"/>
</dbReference>
<feature type="domain" description="Peptidase M43 pregnancy-associated plasma-A" evidence="10">
    <location>
        <begin position="195"/>
        <end position="281"/>
    </location>
</feature>
<evidence type="ECO:0000256" key="9">
    <source>
        <dbReference type="SAM" id="SignalP"/>
    </source>
</evidence>
<protein>
    <submittedName>
        <fullName evidence="11">Metalloprotease</fullName>
    </submittedName>
</protein>
<dbReference type="PANTHER" id="PTHR47466">
    <property type="match status" value="1"/>
</dbReference>
<evidence type="ECO:0000256" key="6">
    <source>
        <dbReference type="ARBA" id="ARBA00022833"/>
    </source>
</evidence>
<feature type="signal peptide" evidence="9">
    <location>
        <begin position="1"/>
        <end position="18"/>
    </location>
</feature>
<accession>A0AAD7IHV4</accession>
<dbReference type="PANTHER" id="PTHR47466:SF1">
    <property type="entry name" value="METALLOPROTEASE MEP1 (AFU_ORTHOLOGUE AFUA_1G07730)-RELATED"/>
    <property type="match status" value="1"/>
</dbReference>
<keyword evidence="4 9" id="KW-0732">Signal</keyword>
<evidence type="ECO:0000256" key="8">
    <source>
        <dbReference type="ARBA" id="ARBA00023157"/>
    </source>
</evidence>
<organism evidence="11 12">
    <name type="scientific">Mycena maculata</name>
    <dbReference type="NCBI Taxonomy" id="230809"/>
    <lineage>
        <taxon>Eukaryota</taxon>
        <taxon>Fungi</taxon>
        <taxon>Dikarya</taxon>
        <taxon>Basidiomycota</taxon>
        <taxon>Agaricomycotina</taxon>
        <taxon>Agaricomycetes</taxon>
        <taxon>Agaricomycetidae</taxon>
        <taxon>Agaricales</taxon>
        <taxon>Marasmiineae</taxon>
        <taxon>Mycenaceae</taxon>
        <taxon>Mycena</taxon>
    </lineage>
</organism>
<dbReference type="Pfam" id="PF05572">
    <property type="entry name" value="Peptidase_M43"/>
    <property type="match status" value="1"/>
</dbReference>
<comment type="similarity">
    <text evidence="1">Belongs to the peptidase M43B family.</text>
</comment>
<evidence type="ECO:0000313" key="12">
    <source>
        <dbReference type="Proteomes" id="UP001215280"/>
    </source>
</evidence>
<dbReference type="Gene3D" id="3.40.390.10">
    <property type="entry name" value="Collagenase (Catalytic Domain)"/>
    <property type="match status" value="1"/>
</dbReference>
<dbReference type="AlphaFoldDB" id="A0AAD7IHV4"/>
<evidence type="ECO:0000256" key="1">
    <source>
        <dbReference type="ARBA" id="ARBA00008721"/>
    </source>
</evidence>
<keyword evidence="8" id="KW-1015">Disulfide bond</keyword>
<name>A0AAD7IHV4_9AGAR</name>
<dbReference type="GO" id="GO:0006508">
    <property type="term" value="P:proteolysis"/>
    <property type="evidence" value="ECO:0007669"/>
    <property type="project" value="UniProtKB-KW"/>
</dbReference>
<evidence type="ECO:0000256" key="5">
    <source>
        <dbReference type="ARBA" id="ARBA00022801"/>
    </source>
</evidence>
<dbReference type="Proteomes" id="UP001215280">
    <property type="component" value="Unassembled WGS sequence"/>
</dbReference>
<proteinExistence type="inferred from homology"/>
<comment type="caution">
    <text evidence="11">The sequence shown here is derived from an EMBL/GenBank/DDBJ whole genome shotgun (WGS) entry which is preliminary data.</text>
</comment>
<dbReference type="CDD" id="cd04275">
    <property type="entry name" value="ZnMc_pappalysin_like"/>
    <property type="match status" value="1"/>
</dbReference>
<keyword evidence="12" id="KW-1185">Reference proteome</keyword>